<gene>
    <name evidence="2" type="ORF">B0H64DRAFT_243442</name>
</gene>
<comment type="caution">
    <text evidence="2">The sequence shown here is derived from an EMBL/GenBank/DDBJ whole genome shotgun (WGS) entry which is preliminary data.</text>
</comment>
<evidence type="ECO:0000313" key="3">
    <source>
        <dbReference type="Proteomes" id="UP001278766"/>
    </source>
</evidence>
<keyword evidence="1" id="KW-0812">Transmembrane</keyword>
<proteinExistence type="predicted"/>
<dbReference type="AlphaFoldDB" id="A0AAE0HAG1"/>
<evidence type="ECO:0000313" key="2">
    <source>
        <dbReference type="EMBL" id="KAK3291966.1"/>
    </source>
</evidence>
<accession>A0AAE0HAG1</accession>
<reference evidence="2" key="1">
    <citation type="journal article" date="2023" name="Mol. Phylogenet. Evol.">
        <title>Genome-scale phylogeny and comparative genomics of the fungal order Sordariales.</title>
        <authorList>
            <person name="Hensen N."/>
            <person name="Bonometti L."/>
            <person name="Westerberg I."/>
            <person name="Brannstrom I.O."/>
            <person name="Guillou S."/>
            <person name="Cros-Aarteil S."/>
            <person name="Calhoun S."/>
            <person name="Haridas S."/>
            <person name="Kuo A."/>
            <person name="Mondo S."/>
            <person name="Pangilinan J."/>
            <person name="Riley R."/>
            <person name="LaButti K."/>
            <person name="Andreopoulos B."/>
            <person name="Lipzen A."/>
            <person name="Chen C."/>
            <person name="Yan M."/>
            <person name="Daum C."/>
            <person name="Ng V."/>
            <person name="Clum A."/>
            <person name="Steindorff A."/>
            <person name="Ohm R.A."/>
            <person name="Martin F."/>
            <person name="Silar P."/>
            <person name="Natvig D.O."/>
            <person name="Lalanne C."/>
            <person name="Gautier V."/>
            <person name="Ament-Velasquez S.L."/>
            <person name="Kruys A."/>
            <person name="Hutchinson M.I."/>
            <person name="Powell A.J."/>
            <person name="Barry K."/>
            <person name="Miller A.N."/>
            <person name="Grigoriev I.V."/>
            <person name="Debuchy R."/>
            <person name="Gladieux P."/>
            <person name="Hiltunen Thoren M."/>
            <person name="Johannesson H."/>
        </authorList>
    </citation>
    <scope>NUCLEOTIDE SEQUENCE</scope>
    <source>
        <strain evidence="2">CBS 168.71</strain>
    </source>
</reference>
<dbReference type="Proteomes" id="UP001278766">
    <property type="component" value="Unassembled WGS sequence"/>
</dbReference>
<reference evidence="2" key="2">
    <citation type="submission" date="2023-06" db="EMBL/GenBank/DDBJ databases">
        <authorList>
            <consortium name="Lawrence Berkeley National Laboratory"/>
            <person name="Haridas S."/>
            <person name="Hensen N."/>
            <person name="Bonometti L."/>
            <person name="Westerberg I."/>
            <person name="Brannstrom I.O."/>
            <person name="Guillou S."/>
            <person name="Cros-Aarteil S."/>
            <person name="Calhoun S."/>
            <person name="Kuo A."/>
            <person name="Mondo S."/>
            <person name="Pangilinan J."/>
            <person name="Riley R."/>
            <person name="Labutti K."/>
            <person name="Andreopoulos B."/>
            <person name="Lipzen A."/>
            <person name="Chen C."/>
            <person name="Yanf M."/>
            <person name="Daum C."/>
            <person name="Ng V."/>
            <person name="Clum A."/>
            <person name="Steindorff A."/>
            <person name="Ohm R."/>
            <person name="Martin F."/>
            <person name="Silar P."/>
            <person name="Natvig D."/>
            <person name="Lalanne C."/>
            <person name="Gautier V."/>
            <person name="Ament-Velasquez S.L."/>
            <person name="Kruys A."/>
            <person name="Hutchinson M.I."/>
            <person name="Powell A.J."/>
            <person name="Barry K."/>
            <person name="Miller A.N."/>
            <person name="Grigoriev I.V."/>
            <person name="Debuchy R."/>
            <person name="Gladieux P."/>
            <person name="Thoren M.H."/>
            <person name="Johannesson H."/>
        </authorList>
    </citation>
    <scope>NUCLEOTIDE SEQUENCE</scope>
    <source>
        <strain evidence="2">CBS 168.71</strain>
    </source>
</reference>
<dbReference type="EMBL" id="JAUEPN010000008">
    <property type="protein sequence ID" value="KAK3291966.1"/>
    <property type="molecule type" value="Genomic_DNA"/>
</dbReference>
<sequence>MCSDYIMPMSLSQEVIVALVGLIIALPSTCIAFRYCLRRSRERSTNHVHDLEVQIRDFPLPCMTRTLSAPTLTFQASWPSPKRPEPVHLAPSRTVSLQSEEMENFKTPELPQGTTLINSMTEATLNTTQGKTHQVEGGVKLSRTGGSKACTSLNVEMHRNSRL</sequence>
<keyword evidence="3" id="KW-1185">Reference proteome</keyword>
<feature type="transmembrane region" description="Helical" evidence="1">
    <location>
        <begin position="15"/>
        <end position="37"/>
    </location>
</feature>
<dbReference type="RefSeq" id="XP_062655480.1">
    <property type="nucleotide sequence ID" value="XM_062799881.1"/>
</dbReference>
<keyword evidence="1" id="KW-1133">Transmembrane helix</keyword>
<dbReference type="GeneID" id="87836829"/>
<name>A0AAE0HAG1_9PEZI</name>
<protein>
    <submittedName>
        <fullName evidence="2">Uncharacterized protein</fullName>
    </submittedName>
</protein>
<organism evidence="2 3">
    <name type="scientific">Chaetomium fimeti</name>
    <dbReference type="NCBI Taxonomy" id="1854472"/>
    <lineage>
        <taxon>Eukaryota</taxon>
        <taxon>Fungi</taxon>
        <taxon>Dikarya</taxon>
        <taxon>Ascomycota</taxon>
        <taxon>Pezizomycotina</taxon>
        <taxon>Sordariomycetes</taxon>
        <taxon>Sordariomycetidae</taxon>
        <taxon>Sordariales</taxon>
        <taxon>Chaetomiaceae</taxon>
        <taxon>Chaetomium</taxon>
    </lineage>
</organism>
<evidence type="ECO:0000256" key="1">
    <source>
        <dbReference type="SAM" id="Phobius"/>
    </source>
</evidence>
<keyword evidence="1" id="KW-0472">Membrane</keyword>